<evidence type="ECO:0000313" key="2">
    <source>
        <dbReference type="EMBL" id="QHS81281.1"/>
    </source>
</evidence>
<dbReference type="EMBL" id="MN740732">
    <property type="protein sequence ID" value="QHS81281.1"/>
    <property type="molecule type" value="Genomic_DNA"/>
</dbReference>
<protein>
    <submittedName>
        <fullName evidence="2">Uncharacterized protein</fullName>
    </submittedName>
</protein>
<reference evidence="2" key="1">
    <citation type="journal article" date="2020" name="Nature">
        <title>Giant virus diversity and host interactions through global metagenomics.</title>
        <authorList>
            <person name="Schulz F."/>
            <person name="Roux S."/>
            <person name="Paez-Espino D."/>
            <person name="Jungbluth S."/>
            <person name="Walsh D.A."/>
            <person name="Denef V.J."/>
            <person name="McMahon K.D."/>
            <person name="Konstantinidis K.T."/>
            <person name="Eloe-Fadrosh E.A."/>
            <person name="Kyrpides N.C."/>
            <person name="Woyke T."/>
        </authorList>
    </citation>
    <scope>NUCLEOTIDE SEQUENCE</scope>
    <source>
        <strain evidence="2">GVMAG-S-1101161-73</strain>
    </source>
</reference>
<organism evidence="2">
    <name type="scientific">viral metagenome</name>
    <dbReference type="NCBI Taxonomy" id="1070528"/>
    <lineage>
        <taxon>unclassified sequences</taxon>
        <taxon>metagenomes</taxon>
        <taxon>organismal metagenomes</taxon>
    </lineage>
</organism>
<dbReference type="AlphaFoldDB" id="A0A6C0APM0"/>
<name>A0A6C0APM0_9ZZZZ</name>
<sequence length="382" mass="43570">MDRLQVKIPGLEKPNSDKKDKKVKERPSVKTRFGYDARDCVRALQEVLSQTGPSATGKALHYSADLICSGAFEIWIRLIWSFVFQHVHLASLRIFVYLQERTKDLEGHIAALDMEALYKDPEFQKKVSEVVLVIQTLPRQYKITWPKVPEDTHNPEWIKFNSSAKDSEAVRKVWISQHDQPIMRLVGNQVLQACEEVNIEKALFWLKWLLEEDKNVRAQGAGFSLTTARRTGNGSVKIDKAETGYYIAAVLAEAYKDLARRGLVRMHEEFQSLLDLWRGKQARLSSKQKQECLALMVLVISEVPRWKVPAAQPLIKDAVIMSRAVEQSVRFFQEVVSKPPVASVVPKDIVGGAKKEKIVGKPTTVEDQMRLMDEMVMAFIQR</sequence>
<feature type="region of interest" description="Disordered" evidence="1">
    <location>
        <begin position="1"/>
        <end position="28"/>
    </location>
</feature>
<accession>A0A6C0APM0</accession>
<feature type="compositionally biased region" description="Basic and acidic residues" evidence="1">
    <location>
        <begin position="14"/>
        <end position="28"/>
    </location>
</feature>
<evidence type="ECO:0000256" key="1">
    <source>
        <dbReference type="SAM" id="MobiDB-lite"/>
    </source>
</evidence>
<proteinExistence type="predicted"/>